<dbReference type="GeneID" id="85367802"/>
<gene>
    <name evidence="1" type="ORF">EV420DRAFT_983296</name>
</gene>
<evidence type="ECO:0000313" key="1">
    <source>
        <dbReference type="EMBL" id="KAK0445042.1"/>
    </source>
</evidence>
<dbReference type="Proteomes" id="UP001175211">
    <property type="component" value="Unassembled WGS sequence"/>
</dbReference>
<name>A0AA39JLN0_ARMTA</name>
<proteinExistence type="predicted"/>
<comment type="caution">
    <text evidence="1">The sequence shown here is derived from an EMBL/GenBank/DDBJ whole genome shotgun (WGS) entry which is preliminary data.</text>
</comment>
<organism evidence="1 2">
    <name type="scientific">Armillaria tabescens</name>
    <name type="common">Ringless honey mushroom</name>
    <name type="synonym">Agaricus tabescens</name>
    <dbReference type="NCBI Taxonomy" id="1929756"/>
    <lineage>
        <taxon>Eukaryota</taxon>
        <taxon>Fungi</taxon>
        <taxon>Dikarya</taxon>
        <taxon>Basidiomycota</taxon>
        <taxon>Agaricomycotina</taxon>
        <taxon>Agaricomycetes</taxon>
        <taxon>Agaricomycetidae</taxon>
        <taxon>Agaricales</taxon>
        <taxon>Marasmiineae</taxon>
        <taxon>Physalacriaceae</taxon>
        <taxon>Desarmillaria</taxon>
    </lineage>
</organism>
<dbReference type="RefSeq" id="XP_060325389.1">
    <property type="nucleotide sequence ID" value="XM_060484254.1"/>
</dbReference>
<dbReference type="AlphaFoldDB" id="A0AA39JLN0"/>
<dbReference type="EMBL" id="JAUEPS010000051">
    <property type="protein sequence ID" value="KAK0445042.1"/>
    <property type="molecule type" value="Genomic_DNA"/>
</dbReference>
<protein>
    <recommendedName>
        <fullName evidence="3">F-box domain-containing protein</fullName>
    </recommendedName>
</protein>
<evidence type="ECO:0008006" key="3">
    <source>
        <dbReference type="Google" id="ProtNLM"/>
    </source>
</evidence>
<dbReference type="SUPFAM" id="SSF81383">
    <property type="entry name" value="F-box domain"/>
    <property type="match status" value="1"/>
</dbReference>
<reference evidence="1" key="1">
    <citation type="submission" date="2023-06" db="EMBL/GenBank/DDBJ databases">
        <authorList>
            <consortium name="Lawrence Berkeley National Laboratory"/>
            <person name="Ahrendt S."/>
            <person name="Sahu N."/>
            <person name="Indic B."/>
            <person name="Wong-Bajracharya J."/>
            <person name="Merenyi Z."/>
            <person name="Ke H.-M."/>
            <person name="Monk M."/>
            <person name="Kocsube S."/>
            <person name="Drula E."/>
            <person name="Lipzen A."/>
            <person name="Balint B."/>
            <person name="Henrissat B."/>
            <person name="Andreopoulos B."/>
            <person name="Martin F.M."/>
            <person name="Harder C.B."/>
            <person name="Rigling D."/>
            <person name="Ford K.L."/>
            <person name="Foster G.D."/>
            <person name="Pangilinan J."/>
            <person name="Papanicolaou A."/>
            <person name="Barry K."/>
            <person name="LaButti K."/>
            <person name="Viragh M."/>
            <person name="Koriabine M."/>
            <person name="Yan M."/>
            <person name="Riley R."/>
            <person name="Champramary S."/>
            <person name="Plett K.L."/>
            <person name="Tsai I.J."/>
            <person name="Slot J."/>
            <person name="Sipos G."/>
            <person name="Plett J."/>
            <person name="Nagy L.G."/>
            <person name="Grigoriev I.V."/>
        </authorList>
    </citation>
    <scope>NUCLEOTIDE SEQUENCE</scope>
    <source>
        <strain evidence="1">CCBAS 213</strain>
    </source>
</reference>
<dbReference type="InterPro" id="IPR036047">
    <property type="entry name" value="F-box-like_dom_sf"/>
</dbReference>
<evidence type="ECO:0000313" key="2">
    <source>
        <dbReference type="Proteomes" id="UP001175211"/>
    </source>
</evidence>
<sequence length="303" mass="34978">MKRSPVSLLLNRRTNERRHLQQYDTTHQGILSCIRTFPTEILEKIFMQTVDNHYDVFDTKRGPWALGHVCRRWKDISRSYPALWTALAIESLHLQPESRRSYLPEILEEVLVLTGNQELDVRYSLQSLIVNDGNTHRGRSKVLWGDRKSSFWNVLQGLFDMLVGHSMRWRSASFVVPCKLGGRRLRQAKGRLSSLVSFDLSLCEGLGEGVHFDSKTLDALSIPPKLQVLTVTDVPIDVLPSLPWSQMRYLSHDFLTSIEGHLYLLAKSPLLETYIASFYDPSPWEELELHCTHNHLRRLELSC</sequence>
<accession>A0AA39JLN0</accession>
<keyword evidence="2" id="KW-1185">Reference proteome</keyword>